<accession>A0A1C7MBP4</accession>
<dbReference type="Proteomes" id="UP000092993">
    <property type="component" value="Unassembled WGS sequence"/>
</dbReference>
<dbReference type="AlphaFoldDB" id="A0A1C7MBP4"/>
<name>A0A1C7MBP4_GRIFR</name>
<evidence type="ECO:0000313" key="2">
    <source>
        <dbReference type="Proteomes" id="UP000092993"/>
    </source>
</evidence>
<dbReference type="InterPro" id="IPR011990">
    <property type="entry name" value="TPR-like_helical_dom_sf"/>
</dbReference>
<dbReference type="EMBL" id="LUGG01000005">
    <property type="protein sequence ID" value="OBZ74310.1"/>
    <property type="molecule type" value="Genomic_DNA"/>
</dbReference>
<keyword evidence="2" id="KW-1185">Reference proteome</keyword>
<dbReference type="STRING" id="5627.A0A1C7MBP4"/>
<gene>
    <name evidence="1" type="ORF">A0H81_05550</name>
</gene>
<comment type="caution">
    <text evidence="1">The sequence shown here is derived from an EMBL/GenBank/DDBJ whole genome shotgun (WGS) entry which is preliminary data.</text>
</comment>
<reference evidence="1 2" key="1">
    <citation type="submission" date="2016-03" db="EMBL/GenBank/DDBJ databases">
        <title>Whole genome sequencing of Grifola frondosa 9006-11.</title>
        <authorList>
            <person name="Min B."/>
            <person name="Park H."/>
            <person name="Kim J.-G."/>
            <person name="Cho H."/>
            <person name="Oh Y.-L."/>
            <person name="Kong W.-S."/>
            <person name="Choi I.-G."/>
        </authorList>
    </citation>
    <scope>NUCLEOTIDE SEQUENCE [LARGE SCALE GENOMIC DNA]</scope>
    <source>
        <strain evidence="1 2">9006-11</strain>
    </source>
</reference>
<proteinExistence type="predicted"/>
<evidence type="ECO:0000313" key="1">
    <source>
        <dbReference type="EMBL" id="OBZ74310.1"/>
    </source>
</evidence>
<dbReference type="OMA" id="PNHSEAR"/>
<sequence>MSPSPARLMTSQNTQDELTATVFGAVDSLSQERKASLLLETAVALIEAGRYGDEVENYLEVYLRTPGLPKKDIARALLARGNARKALGEKLLAKAQQDFQAVAKLDPSNRDLQAYLRRSNTIHFVDEPASQRAPPEIWERIAHFIPRYHLRAWFFRHRSPTDFPHNRLVLRRGSKNLSRGLDIFDRVKADPVSQVASKHCGYIGRTKRAICST</sequence>
<organism evidence="1 2">
    <name type="scientific">Grifola frondosa</name>
    <name type="common">Maitake</name>
    <name type="synonym">Polyporus frondosus</name>
    <dbReference type="NCBI Taxonomy" id="5627"/>
    <lineage>
        <taxon>Eukaryota</taxon>
        <taxon>Fungi</taxon>
        <taxon>Dikarya</taxon>
        <taxon>Basidiomycota</taxon>
        <taxon>Agaricomycotina</taxon>
        <taxon>Agaricomycetes</taxon>
        <taxon>Polyporales</taxon>
        <taxon>Grifolaceae</taxon>
        <taxon>Grifola</taxon>
    </lineage>
</organism>
<dbReference type="Gene3D" id="1.25.40.10">
    <property type="entry name" value="Tetratricopeptide repeat domain"/>
    <property type="match status" value="1"/>
</dbReference>
<feature type="non-terminal residue" evidence="1">
    <location>
        <position position="213"/>
    </location>
</feature>
<dbReference type="SUPFAM" id="SSF48452">
    <property type="entry name" value="TPR-like"/>
    <property type="match status" value="1"/>
</dbReference>
<dbReference type="OrthoDB" id="3216017at2759"/>
<protein>
    <submittedName>
        <fullName evidence="1">Uncharacterized protein</fullName>
    </submittedName>
</protein>